<gene>
    <name evidence="2" type="ORF">Cni_G14098</name>
</gene>
<protein>
    <submittedName>
        <fullName evidence="2">Uncharacterized protein</fullName>
    </submittedName>
</protein>
<sequence>MQEADIVMCSSLSSSPPNRWCHQITGKLVFFSDFVNGMDREHGERKKDNSTCVPFTGVGRRLLDDEDIDVDLAITSYLSSGSCHRQPTQNIVFFSDFIGDPQEEAGQKHMPFTGIARRMNEITTAGKGTKRGRAASREMEEEARHGQEV</sequence>
<feature type="region of interest" description="Disordered" evidence="1">
    <location>
        <begin position="124"/>
        <end position="149"/>
    </location>
</feature>
<reference evidence="2 3" key="1">
    <citation type="submission" date="2023-10" db="EMBL/GenBank/DDBJ databases">
        <title>Chromosome-scale genome assembly provides insights into flower coloration mechanisms of Canna indica.</title>
        <authorList>
            <person name="Li C."/>
        </authorList>
    </citation>
    <scope>NUCLEOTIDE SEQUENCE [LARGE SCALE GENOMIC DNA]</scope>
    <source>
        <tissue evidence="2">Flower</tissue>
    </source>
</reference>
<proteinExistence type="predicted"/>
<evidence type="ECO:0000256" key="1">
    <source>
        <dbReference type="SAM" id="MobiDB-lite"/>
    </source>
</evidence>
<dbReference type="AlphaFoldDB" id="A0AAQ3QEE3"/>
<organism evidence="2 3">
    <name type="scientific">Canna indica</name>
    <name type="common">Indian-shot</name>
    <dbReference type="NCBI Taxonomy" id="4628"/>
    <lineage>
        <taxon>Eukaryota</taxon>
        <taxon>Viridiplantae</taxon>
        <taxon>Streptophyta</taxon>
        <taxon>Embryophyta</taxon>
        <taxon>Tracheophyta</taxon>
        <taxon>Spermatophyta</taxon>
        <taxon>Magnoliopsida</taxon>
        <taxon>Liliopsida</taxon>
        <taxon>Zingiberales</taxon>
        <taxon>Cannaceae</taxon>
        <taxon>Canna</taxon>
    </lineage>
</organism>
<dbReference type="EMBL" id="CP136893">
    <property type="protein sequence ID" value="WOL05370.1"/>
    <property type="molecule type" value="Genomic_DNA"/>
</dbReference>
<evidence type="ECO:0000313" key="2">
    <source>
        <dbReference type="EMBL" id="WOL05370.1"/>
    </source>
</evidence>
<feature type="compositionally biased region" description="Basic and acidic residues" evidence="1">
    <location>
        <begin position="135"/>
        <end position="149"/>
    </location>
</feature>
<evidence type="ECO:0000313" key="3">
    <source>
        <dbReference type="Proteomes" id="UP001327560"/>
    </source>
</evidence>
<accession>A0AAQ3QEE3</accession>
<name>A0AAQ3QEE3_9LILI</name>
<dbReference type="Proteomes" id="UP001327560">
    <property type="component" value="Chromosome 4"/>
</dbReference>
<keyword evidence="3" id="KW-1185">Reference proteome</keyword>